<organism evidence="1">
    <name type="scientific">Lepeophtheirus salmonis</name>
    <name type="common">Salmon louse</name>
    <name type="synonym">Caligus salmonis</name>
    <dbReference type="NCBI Taxonomy" id="72036"/>
    <lineage>
        <taxon>Eukaryota</taxon>
        <taxon>Metazoa</taxon>
        <taxon>Ecdysozoa</taxon>
        <taxon>Arthropoda</taxon>
        <taxon>Crustacea</taxon>
        <taxon>Multicrustacea</taxon>
        <taxon>Hexanauplia</taxon>
        <taxon>Copepoda</taxon>
        <taxon>Siphonostomatoida</taxon>
        <taxon>Caligidae</taxon>
        <taxon>Lepeophtheirus</taxon>
    </lineage>
</organism>
<evidence type="ECO:0000313" key="1">
    <source>
        <dbReference type="EMBL" id="CDW31107.1"/>
    </source>
</evidence>
<sequence length="54" mass="6533">MKRRGLQEAQLHPKICNFILRNTFLHINIKHIYDIIYTHHIDTLYVIILFPICT</sequence>
<dbReference type="EMBL" id="HACA01013746">
    <property type="protein sequence ID" value="CDW31107.1"/>
    <property type="molecule type" value="Transcribed_RNA"/>
</dbReference>
<name>A0A0K2TZH1_LEPSM</name>
<proteinExistence type="predicted"/>
<accession>A0A0K2TZH1</accession>
<dbReference type="AlphaFoldDB" id="A0A0K2TZH1"/>
<reference evidence="1" key="1">
    <citation type="submission" date="2014-05" db="EMBL/GenBank/DDBJ databases">
        <authorList>
            <person name="Chronopoulou M."/>
        </authorList>
    </citation>
    <scope>NUCLEOTIDE SEQUENCE</scope>
    <source>
        <tissue evidence="1">Whole organism</tissue>
    </source>
</reference>
<protein>
    <submittedName>
        <fullName evidence="1">Uncharacterized protein</fullName>
    </submittedName>
</protein>
<feature type="non-terminal residue" evidence="1">
    <location>
        <position position="54"/>
    </location>
</feature>